<evidence type="ECO:0000313" key="1">
    <source>
        <dbReference type="EMBL" id="KAG8156195.1"/>
    </source>
</evidence>
<dbReference type="AlphaFoldDB" id="A0AAV6TE58"/>
<sequence length="107" mass="12343">MGEKNPTFGEFCFENDRKTPSKVKKQRRYKRLAATTRYPGNSSDTSCIKSKSKKDRWAPAFAARFHTENKDQRVFCPFAYAGFSARGSPWDICFPFDRCPPQPKQPP</sequence>
<name>A0AAV6TE58_9ARAC</name>
<organism evidence="1 2">
    <name type="scientific">Oedothorax gibbosus</name>
    <dbReference type="NCBI Taxonomy" id="931172"/>
    <lineage>
        <taxon>Eukaryota</taxon>
        <taxon>Metazoa</taxon>
        <taxon>Ecdysozoa</taxon>
        <taxon>Arthropoda</taxon>
        <taxon>Chelicerata</taxon>
        <taxon>Arachnida</taxon>
        <taxon>Araneae</taxon>
        <taxon>Araneomorphae</taxon>
        <taxon>Entelegynae</taxon>
        <taxon>Araneoidea</taxon>
        <taxon>Linyphiidae</taxon>
        <taxon>Erigoninae</taxon>
        <taxon>Oedothorax</taxon>
    </lineage>
</organism>
<accession>A0AAV6TE58</accession>
<dbReference type="EMBL" id="JAFNEN010006218">
    <property type="protein sequence ID" value="KAG8156195.1"/>
    <property type="molecule type" value="Genomic_DNA"/>
</dbReference>
<proteinExistence type="predicted"/>
<keyword evidence="2" id="KW-1185">Reference proteome</keyword>
<dbReference type="Proteomes" id="UP000827092">
    <property type="component" value="Unassembled WGS sequence"/>
</dbReference>
<evidence type="ECO:0000313" key="2">
    <source>
        <dbReference type="Proteomes" id="UP000827092"/>
    </source>
</evidence>
<reference evidence="1 2" key="1">
    <citation type="journal article" date="2022" name="Nat. Ecol. Evol.">
        <title>A masculinizing supergene underlies an exaggerated male reproductive morph in a spider.</title>
        <authorList>
            <person name="Hendrickx F."/>
            <person name="De Corte Z."/>
            <person name="Sonet G."/>
            <person name="Van Belleghem S.M."/>
            <person name="Kostlbacher S."/>
            <person name="Vangestel C."/>
        </authorList>
    </citation>
    <scope>NUCLEOTIDE SEQUENCE [LARGE SCALE GENOMIC DNA]</scope>
    <source>
        <strain evidence="1">W744_W776</strain>
    </source>
</reference>
<gene>
    <name evidence="1" type="ORF">JTE90_008768</name>
</gene>
<protein>
    <submittedName>
        <fullName evidence="1">Uncharacterized protein</fullName>
    </submittedName>
</protein>
<comment type="caution">
    <text evidence="1">The sequence shown here is derived from an EMBL/GenBank/DDBJ whole genome shotgun (WGS) entry which is preliminary data.</text>
</comment>